<dbReference type="AlphaFoldDB" id="A0A248KKJ8"/>
<accession>A0A248KKJ8</accession>
<dbReference type="EMBL" id="CP022114">
    <property type="protein sequence ID" value="ASG63912.1"/>
    <property type="molecule type" value="Genomic_DNA"/>
</dbReference>
<gene>
    <name evidence="2" type="ORF">CEW81_18145</name>
</gene>
<reference evidence="2 3" key="1">
    <citation type="submission" date="2017-06" db="EMBL/GenBank/DDBJ databases">
        <title>Origin of plasmid-mediated fosfomycin resistance gene fosA3.</title>
        <authorList>
            <person name="Ito R."/>
            <person name="Pacey M.P."/>
            <person name="Doi Y."/>
        </authorList>
    </citation>
    <scope>NUCLEOTIDE SEQUENCE [LARGE SCALE GENOMIC DNA]</scope>
    <source>
        <strain evidence="2 3">YDC799</strain>
    </source>
</reference>
<evidence type="ECO:0000256" key="1">
    <source>
        <dbReference type="SAM" id="Phobius"/>
    </source>
</evidence>
<evidence type="ECO:0000313" key="3">
    <source>
        <dbReference type="Proteomes" id="UP000197098"/>
    </source>
</evidence>
<proteinExistence type="predicted"/>
<name>A0A248KKJ8_9ENTR</name>
<dbReference type="Proteomes" id="UP000197098">
    <property type="component" value="Chromosome"/>
</dbReference>
<sequence>MCLIVCFIGLYSQPAHTNRMDYFYMVAFLPLLTVDYMNDESMVKRFLYSAPVQFLGFISFPLYLLHFPVMITGIVMGDPVMGRSK</sequence>
<evidence type="ECO:0000313" key="2">
    <source>
        <dbReference type="EMBL" id="ASG63912.1"/>
    </source>
</evidence>
<keyword evidence="1" id="KW-1133">Transmembrane helix</keyword>
<evidence type="ECO:0008006" key="4">
    <source>
        <dbReference type="Google" id="ProtNLM"/>
    </source>
</evidence>
<keyword evidence="1" id="KW-0812">Transmembrane</keyword>
<organism evidence="2 3">
    <name type="scientific">Kluyvera genomosp. 3</name>
    <dbReference type="NCBI Taxonomy" id="2774055"/>
    <lineage>
        <taxon>Bacteria</taxon>
        <taxon>Pseudomonadati</taxon>
        <taxon>Pseudomonadota</taxon>
        <taxon>Gammaproteobacteria</taxon>
        <taxon>Enterobacterales</taxon>
        <taxon>Enterobacteriaceae</taxon>
        <taxon>Kluyvera</taxon>
    </lineage>
</organism>
<keyword evidence="1" id="KW-0472">Membrane</keyword>
<protein>
    <recommendedName>
        <fullName evidence="4">Acyltransferase 3 domain-containing protein</fullName>
    </recommendedName>
</protein>
<feature type="transmembrane region" description="Helical" evidence="1">
    <location>
        <begin position="54"/>
        <end position="76"/>
    </location>
</feature>